<protein>
    <recommendedName>
        <fullName evidence="9">Molybdopterin-synthase adenylyltransferase</fullName>
        <ecNumber evidence="8">2.7.7.80</ecNumber>
    </recommendedName>
    <alternativeName>
        <fullName evidence="12">MoaD protein adenylase</fullName>
    </alternativeName>
    <alternativeName>
        <fullName evidence="10">Molybdopterin-converting factor subunit 1 adenylase</fullName>
    </alternativeName>
    <alternativeName>
        <fullName evidence="11">Sulfur carrier protein MoaD adenylyltransferase</fullName>
    </alternativeName>
</protein>
<dbReference type="RefSeq" id="WP_171226096.1">
    <property type="nucleotide sequence ID" value="NZ_CP053085.1"/>
</dbReference>
<dbReference type="Pfam" id="PF00899">
    <property type="entry name" value="ThiF"/>
    <property type="match status" value="1"/>
</dbReference>
<keyword evidence="3" id="KW-0547">Nucleotide-binding</keyword>
<dbReference type="GO" id="GO:0004792">
    <property type="term" value="F:thiosulfate-cyanide sulfurtransferase activity"/>
    <property type="evidence" value="ECO:0007669"/>
    <property type="project" value="TreeGrafter"/>
</dbReference>
<sequence length="362" mass="38705">MYDINDSRYARQLVLRGFGPAAQEKLANARVLIVGAGGLGSPVASYLAAAGVGTMSLVDTDVVDLTNLHRQLLYATPDVGRRKVDVARERLLAINPQVVVHTHDTRLNAANAATLIAGHDVVIDATDNFPTRYAINDACLAQGIPFVYGSVARFDGQVSVFAAPGGPCYRCLFPVMPAPGTVPTCAEEGVLGVVPGIIGLHQATEAIKLLTTIGTPLVGQLLLVDLLAQDSQRIVVARRHDCPACGDARLPSPPSMSIQHLSPADVAALLTGDDAPTIIDVREQWEYDLVHLPVSTLIPLSTLASRANDLDPSRSYALLCHHGMRSEMAANWLMQHGFLRLINIDGGIDAWSMDVDSSLPRY</sequence>
<keyword evidence="15" id="KW-1185">Reference proteome</keyword>
<dbReference type="EMBL" id="CP053085">
    <property type="protein sequence ID" value="QJR36663.1"/>
    <property type="molecule type" value="Genomic_DNA"/>
</dbReference>
<accession>A0A6M4IPJ6</accession>
<dbReference type="InterPro" id="IPR036873">
    <property type="entry name" value="Rhodanese-like_dom_sf"/>
</dbReference>
<evidence type="ECO:0000256" key="6">
    <source>
        <dbReference type="ARBA" id="ARBA00055169"/>
    </source>
</evidence>
<evidence type="ECO:0000256" key="8">
    <source>
        <dbReference type="ARBA" id="ARBA00066884"/>
    </source>
</evidence>
<dbReference type="Pfam" id="PF00581">
    <property type="entry name" value="Rhodanese"/>
    <property type="match status" value="1"/>
</dbReference>
<dbReference type="Gene3D" id="3.40.250.10">
    <property type="entry name" value="Rhodanese-like domain"/>
    <property type="match status" value="1"/>
</dbReference>
<evidence type="ECO:0000256" key="2">
    <source>
        <dbReference type="ARBA" id="ARBA00022679"/>
    </source>
</evidence>
<dbReference type="FunFam" id="3.40.50.720:FF:000033">
    <property type="entry name" value="Adenylyltransferase and sulfurtransferase MOCS3"/>
    <property type="match status" value="1"/>
</dbReference>
<dbReference type="SMART" id="SM00450">
    <property type="entry name" value="RHOD"/>
    <property type="match status" value="1"/>
</dbReference>
<dbReference type="InterPro" id="IPR000594">
    <property type="entry name" value="ThiF_NAD_FAD-bd"/>
</dbReference>
<dbReference type="KEGG" id="ggr:HKW67_14660"/>
<evidence type="ECO:0000256" key="5">
    <source>
        <dbReference type="ARBA" id="ARBA00052218"/>
    </source>
</evidence>
<dbReference type="CDD" id="cd00757">
    <property type="entry name" value="ThiF_MoeB_HesA_family"/>
    <property type="match status" value="1"/>
</dbReference>
<evidence type="ECO:0000256" key="7">
    <source>
        <dbReference type="ARBA" id="ARBA00063809"/>
    </source>
</evidence>
<dbReference type="GO" id="GO:0005829">
    <property type="term" value="C:cytosol"/>
    <property type="evidence" value="ECO:0007669"/>
    <property type="project" value="TreeGrafter"/>
</dbReference>
<dbReference type="PROSITE" id="PS50206">
    <property type="entry name" value="RHODANESE_3"/>
    <property type="match status" value="1"/>
</dbReference>
<evidence type="ECO:0000259" key="13">
    <source>
        <dbReference type="PROSITE" id="PS50206"/>
    </source>
</evidence>
<proteinExistence type="inferred from homology"/>
<dbReference type="InterPro" id="IPR035985">
    <property type="entry name" value="Ubiquitin-activating_enz"/>
</dbReference>
<dbReference type="NCBIfam" id="NF004281">
    <property type="entry name" value="PRK05690.1"/>
    <property type="match status" value="1"/>
</dbReference>
<dbReference type="AlphaFoldDB" id="A0A6M4IPJ6"/>
<organism evidence="14 15">
    <name type="scientific">Gemmatimonas groenlandica</name>
    <dbReference type="NCBI Taxonomy" id="2732249"/>
    <lineage>
        <taxon>Bacteria</taxon>
        <taxon>Pseudomonadati</taxon>
        <taxon>Gemmatimonadota</taxon>
        <taxon>Gemmatimonadia</taxon>
        <taxon>Gemmatimonadales</taxon>
        <taxon>Gemmatimonadaceae</taxon>
        <taxon>Gemmatimonas</taxon>
    </lineage>
</organism>
<dbReference type="GO" id="GO:0008146">
    <property type="term" value="F:sulfotransferase activity"/>
    <property type="evidence" value="ECO:0007669"/>
    <property type="project" value="TreeGrafter"/>
</dbReference>
<evidence type="ECO:0000256" key="1">
    <source>
        <dbReference type="ARBA" id="ARBA00009919"/>
    </source>
</evidence>
<evidence type="ECO:0000313" key="14">
    <source>
        <dbReference type="EMBL" id="QJR36663.1"/>
    </source>
</evidence>
<evidence type="ECO:0000256" key="11">
    <source>
        <dbReference type="ARBA" id="ARBA00075328"/>
    </source>
</evidence>
<dbReference type="SUPFAM" id="SSF69572">
    <property type="entry name" value="Activating enzymes of the ubiquitin-like proteins"/>
    <property type="match status" value="1"/>
</dbReference>
<dbReference type="GO" id="GO:0061605">
    <property type="term" value="F:molybdopterin-synthase adenylyltransferase activity"/>
    <property type="evidence" value="ECO:0007669"/>
    <property type="project" value="UniProtKB-EC"/>
</dbReference>
<keyword evidence="2" id="KW-0808">Transferase</keyword>
<comment type="function">
    <text evidence="6">Catalyzes the adenylation by ATP of the carboxyl group of the C-terminal glycine of sulfur carrier protein MoaD.</text>
</comment>
<evidence type="ECO:0000256" key="9">
    <source>
        <dbReference type="ARBA" id="ARBA00073635"/>
    </source>
</evidence>
<evidence type="ECO:0000313" key="15">
    <source>
        <dbReference type="Proteomes" id="UP000500938"/>
    </source>
</evidence>
<evidence type="ECO:0000256" key="10">
    <source>
        <dbReference type="ARBA" id="ARBA00075110"/>
    </source>
</evidence>
<keyword evidence="4" id="KW-0067">ATP-binding</keyword>
<dbReference type="InterPro" id="IPR045886">
    <property type="entry name" value="ThiF/MoeB/HesA"/>
</dbReference>
<gene>
    <name evidence="14" type="ORF">HKW67_14660</name>
</gene>
<dbReference type="Gene3D" id="3.40.50.720">
    <property type="entry name" value="NAD(P)-binding Rossmann-like Domain"/>
    <property type="match status" value="1"/>
</dbReference>
<dbReference type="InterPro" id="IPR001763">
    <property type="entry name" value="Rhodanese-like_dom"/>
</dbReference>
<comment type="similarity">
    <text evidence="1">Belongs to the HesA/MoeB/ThiF family.</text>
</comment>
<dbReference type="GO" id="GO:0008641">
    <property type="term" value="F:ubiquitin-like modifier activating enzyme activity"/>
    <property type="evidence" value="ECO:0007669"/>
    <property type="project" value="InterPro"/>
</dbReference>
<feature type="domain" description="Rhodanese" evidence="13">
    <location>
        <begin position="272"/>
        <end position="360"/>
    </location>
</feature>
<dbReference type="Proteomes" id="UP000500938">
    <property type="component" value="Chromosome"/>
</dbReference>
<comment type="catalytic activity">
    <reaction evidence="5">
        <text>[molybdopterin-synthase sulfur-carrier protein]-C-terminal Gly-Gly + ATP + H(+) = [molybdopterin-synthase sulfur-carrier protein]-C-terminal Gly-Gly-AMP + diphosphate</text>
        <dbReference type="Rhea" id="RHEA:43616"/>
        <dbReference type="Rhea" id="RHEA-COMP:12159"/>
        <dbReference type="Rhea" id="RHEA-COMP:12202"/>
        <dbReference type="ChEBI" id="CHEBI:15378"/>
        <dbReference type="ChEBI" id="CHEBI:30616"/>
        <dbReference type="ChEBI" id="CHEBI:33019"/>
        <dbReference type="ChEBI" id="CHEBI:90618"/>
        <dbReference type="ChEBI" id="CHEBI:90778"/>
        <dbReference type="EC" id="2.7.7.80"/>
    </reaction>
</comment>
<evidence type="ECO:0000256" key="3">
    <source>
        <dbReference type="ARBA" id="ARBA00022741"/>
    </source>
</evidence>
<dbReference type="PANTHER" id="PTHR10953">
    <property type="entry name" value="UBIQUITIN-ACTIVATING ENZYME E1"/>
    <property type="match status" value="1"/>
</dbReference>
<dbReference type="GO" id="GO:0005524">
    <property type="term" value="F:ATP binding"/>
    <property type="evidence" value="ECO:0007669"/>
    <property type="project" value="UniProtKB-KW"/>
</dbReference>
<comment type="subunit">
    <text evidence="7">Homodimer. Forms a stable heterotetrameric complex of 2 MoeB and 2 MoaD during adenylation of MoaD.</text>
</comment>
<dbReference type="EC" id="2.7.7.80" evidence="8"/>
<evidence type="ECO:0000256" key="12">
    <source>
        <dbReference type="ARBA" id="ARBA00078531"/>
    </source>
</evidence>
<reference evidence="14 15" key="1">
    <citation type="submission" date="2020-05" db="EMBL/GenBank/DDBJ databases">
        <title>Complete genome sequence of Gemmatimonas greenlandica TET16.</title>
        <authorList>
            <person name="Zeng Y."/>
        </authorList>
    </citation>
    <scope>NUCLEOTIDE SEQUENCE [LARGE SCALE GENOMIC DNA]</scope>
    <source>
        <strain evidence="14 15">TET16</strain>
    </source>
</reference>
<name>A0A6M4IPJ6_9BACT</name>
<evidence type="ECO:0000256" key="4">
    <source>
        <dbReference type="ARBA" id="ARBA00022840"/>
    </source>
</evidence>
<dbReference type="PANTHER" id="PTHR10953:SF102">
    <property type="entry name" value="ADENYLYLTRANSFERASE AND SULFURTRANSFERASE MOCS3"/>
    <property type="match status" value="1"/>
</dbReference>